<evidence type="ECO:0000259" key="3">
    <source>
        <dbReference type="PROSITE" id="PS50110"/>
    </source>
</evidence>
<sequence length="126" mass="13658">MKPILVVQNEPMMTTLLCHRLTMNGHSVLTAIDGRSALDLVSWARPKLVLVDMVLPDMRGLEVLSRLKQVAATADVPVMMLLPYAHEGDTVAALEGGAHDCLVKPIQPRELVARISGALSRQKIAA</sequence>
<dbReference type="Proteomes" id="UP000273675">
    <property type="component" value="Unassembled WGS sequence"/>
</dbReference>
<keyword evidence="1 2" id="KW-0597">Phosphoprotein</keyword>
<dbReference type="AlphaFoldDB" id="A0A495D3T1"/>
<evidence type="ECO:0000256" key="2">
    <source>
        <dbReference type="PROSITE-ProRule" id="PRU00169"/>
    </source>
</evidence>
<dbReference type="PANTHER" id="PTHR44591">
    <property type="entry name" value="STRESS RESPONSE REGULATOR PROTEIN 1"/>
    <property type="match status" value="1"/>
</dbReference>
<feature type="domain" description="Response regulatory" evidence="3">
    <location>
        <begin position="3"/>
        <end position="119"/>
    </location>
</feature>
<dbReference type="OrthoDB" id="9801602at2"/>
<dbReference type="EMBL" id="RBIM01000004">
    <property type="protein sequence ID" value="RKQ96542.1"/>
    <property type="molecule type" value="Genomic_DNA"/>
</dbReference>
<dbReference type="InterPro" id="IPR011006">
    <property type="entry name" value="CheY-like_superfamily"/>
</dbReference>
<dbReference type="SMART" id="SM00448">
    <property type="entry name" value="REC"/>
    <property type="match status" value="1"/>
</dbReference>
<dbReference type="Pfam" id="PF00072">
    <property type="entry name" value="Response_reg"/>
    <property type="match status" value="1"/>
</dbReference>
<dbReference type="PROSITE" id="PS50110">
    <property type="entry name" value="RESPONSE_REGULATORY"/>
    <property type="match status" value="1"/>
</dbReference>
<dbReference type="RefSeq" id="WP_075190009.1">
    <property type="nucleotide sequence ID" value="NZ_RBIM01000004.1"/>
</dbReference>
<dbReference type="Gene3D" id="3.40.50.2300">
    <property type="match status" value="1"/>
</dbReference>
<dbReference type="InterPro" id="IPR001789">
    <property type="entry name" value="Sig_transdc_resp-reg_receiver"/>
</dbReference>
<evidence type="ECO:0000313" key="5">
    <source>
        <dbReference type="Proteomes" id="UP000273675"/>
    </source>
</evidence>
<name>A0A495D3T1_9PROT</name>
<dbReference type="SUPFAM" id="SSF52172">
    <property type="entry name" value="CheY-like"/>
    <property type="match status" value="1"/>
</dbReference>
<feature type="modified residue" description="4-aspartylphosphate" evidence="2">
    <location>
        <position position="52"/>
    </location>
</feature>
<reference evidence="4 5" key="1">
    <citation type="submission" date="2018-10" db="EMBL/GenBank/DDBJ databases">
        <title>Genomic Encyclopedia of Type Strains, Phase IV (KMG-IV): sequencing the most valuable type-strain genomes for metagenomic binning, comparative biology and taxonomic classification.</title>
        <authorList>
            <person name="Goeker M."/>
        </authorList>
    </citation>
    <scope>NUCLEOTIDE SEQUENCE [LARGE SCALE GENOMIC DNA]</scope>
    <source>
        <strain evidence="4 5">DSM 4734</strain>
    </source>
</reference>
<dbReference type="GO" id="GO:0000160">
    <property type="term" value="P:phosphorelay signal transduction system"/>
    <property type="evidence" value="ECO:0007669"/>
    <property type="project" value="InterPro"/>
</dbReference>
<organism evidence="4 5">
    <name type="scientific">Maricaulis maris</name>
    <dbReference type="NCBI Taxonomy" id="74318"/>
    <lineage>
        <taxon>Bacteria</taxon>
        <taxon>Pseudomonadati</taxon>
        <taxon>Pseudomonadota</taxon>
        <taxon>Alphaproteobacteria</taxon>
        <taxon>Maricaulales</taxon>
        <taxon>Maricaulaceae</taxon>
        <taxon>Maricaulis</taxon>
    </lineage>
</organism>
<evidence type="ECO:0000313" key="4">
    <source>
        <dbReference type="EMBL" id="RKQ96542.1"/>
    </source>
</evidence>
<dbReference type="InterPro" id="IPR050595">
    <property type="entry name" value="Bact_response_regulator"/>
</dbReference>
<comment type="caution">
    <text evidence="4">The sequence shown here is derived from an EMBL/GenBank/DDBJ whole genome shotgun (WGS) entry which is preliminary data.</text>
</comment>
<gene>
    <name evidence="4" type="ORF">C7435_1873</name>
</gene>
<proteinExistence type="predicted"/>
<evidence type="ECO:0000256" key="1">
    <source>
        <dbReference type="ARBA" id="ARBA00022553"/>
    </source>
</evidence>
<protein>
    <submittedName>
        <fullName evidence="4">Response regulator receiver protein</fullName>
    </submittedName>
</protein>
<dbReference type="PANTHER" id="PTHR44591:SF3">
    <property type="entry name" value="RESPONSE REGULATORY DOMAIN-CONTAINING PROTEIN"/>
    <property type="match status" value="1"/>
</dbReference>
<accession>A0A495D3T1</accession>